<organism evidence="3 4">
    <name type="scientific">Phyllobacterium ifriqiyense</name>
    <dbReference type="NCBI Taxonomy" id="314238"/>
    <lineage>
        <taxon>Bacteria</taxon>
        <taxon>Pseudomonadati</taxon>
        <taxon>Pseudomonadota</taxon>
        <taxon>Alphaproteobacteria</taxon>
        <taxon>Hyphomicrobiales</taxon>
        <taxon>Phyllobacteriaceae</taxon>
        <taxon>Phyllobacterium</taxon>
    </lineage>
</organism>
<evidence type="ECO:0000259" key="2">
    <source>
        <dbReference type="PROSITE" id="PS51384"/>
    </source>
</evidence>
<dbReference type="InterPro" id="IPR017927">
    <property type="entry name" value="FAD-bd_FR_type"/>
</dbReference>
<dbReference type="InterPro" id="IPR017938">
    <property type="entry name" value="Riboflavin_synthase-like_b-brl"/>
</dbReference>
<dbReference type="InterPro" id="IPR039261">
    <property type="entry name" value="FNR_nucleotide-bd"/>
</dbReference>
<dbReference type="Pfam" id="PF00970">
    <property type="entry name" value="FAD_binding_6"/>
    <property type="match status" value="1"/>
</dbReference>
<dbReference type="EMBL" id="JAUSZT010000002">
    <property type="protein sequence ID" value="MDQ0996144.1"/>
    <property type="molecule type" value="Genomic_DNA"/>
</dbReference>
<protein>
    <submittedName>
        <fullName evidence="3">Ferredoxin-NADP reductase</fullName>
    </submittedName>
</protein>
<dbReference type="Gene3D" id="2.40.30.10">
    <property type="entry name" value="Translation factors"/>
    <property type="match status" value="1"/>
</dbReference>
<dbReference type="PANTHER" id="PTHR47354:SF5">
    <property type="entry name" value="PROTEIN RFBI"/>
    <property type="match status" value="1"/>
</dbReference>
<dbReference type="Proteomes" id="UP001237780">
    <property type="component" value="Unassembled WGS sequence"/>
</dbReference>
<dbReference type="InterPro" id="IPR001709">
    <property type="entry name" value="Flavoprot_Pyr_Nucl_cyt_Rdtase"/>
</dbReference>
<dbReference type="SUPFAM" id="SSF63380">
    <property type="entry name" value="Riboflavin synthase domain-like"/>
    <property type="match status" value="1"/>
</dbReference>
<dbReference type="InterPro" id="IPR050415">
    <property type="entry name" value="MRET"/>
</dbReference>
<dbReference type="PRINTS" id="PR00371">
    <property type="entry name" value="FPNCR"/>
</dbReference>
<dbReference type="SUPFAM" id="SSF52343">
    <property type="entry name" value="Ferredoxin reductase-like, C-terminal NADP-linked domain"/>
    <property type="match status" value="1"/>
</dbReference>
<dbReference type="PRINTS" id="PR00406">
    <property type="entry name" value="CYTB5RDTASE"/>
</dbReference>
<dbReference type="Pfam" id="PF00175">
    <property type="entry name" value="NAD_binding_1"/>
    <property type="match status" value="1"/>
</dbReference>
<evidence type="ECO:0000313" key="3">
    <source>
        <dbReference type="EMBL" id="MDQ0996144.1"/>
    </source>
</evidence>
<sequence>MTDISSVWQTASISGIYRQTKTIKSFFLALREPFFHIAGQFVDVRLTAPNGYQAVRSYSIASAPNSNGMIEIAIDRLEDGEVSSFFHDVALVGDLIEIRGPLGGHFTMAPNGEGPVLLVGGGSGAVPLVAMVRQRVASGKDQALSLLVSAKTWDDVVFRDEILSISKAIADFTFTLTLTRASTATEEYFNRRIDAAIIKVALDRLPSPPEQVYVCGSNDFVNSAVEQILKSGVNALSIRTERFGG</sequence>
<name>A0ABU0S5Y2_9HYPH</name>
<dbReference type="Gene3D" id="3.40.50.80">
    <property type="entry name" value="Nucleotide-binding domain of ferredoxin-NADP reductase (FNR) module"/>
    <property type="match status" value="1"/>
</dbReference>
<dbReference type="PANTHER" id="PTHR47354">
    <property type="entry name" value="NADH OXIDOREDUCTASE HCR"/>
    <property type="match status" value="1"/>
</dbReference>
<gene>
    <name evidence="3" type="ORF">QFZ34_001321</name>
</gene>
<comment type="caution">
    <text evidence="3">The sequence shown here is derived from an EMBL/GenBank/DDBJ whole genome shotgun (WGS) entry which is preliminary data.</text>
</comment>
<proteinExistence type="predicted"/>
<dbReference type="InterPro" id="IPR001433">
    <property type="entry name" value="OxRdtase_FAD/NAD-bd"/>
</dbReference>
<dbReference type="RefSeq" id="WP_307278306.1">
    <property type="nucleotide sequence ID" value="NZ_JAUSZT010000002.1"/>
</dbReference>
<accession>A0ABU0S5Y2</accession>
<feature type="domain" description="FAD-binding FR-type" evidence="2">
    <location>
        <begin position="6"/>
        <end position="108"/>
    </location>
</feature>
<evidence type="ECO:0000256" key="1">
    <source>
        <dbReference type="ARBA" id="ARBA00034078"/>
    </source>
</evidence>
<dbReference type="InterPro" id="IPR008333">
    <property type="entry name" value="Cbr1-like_FAD-bd_dom"/>
</dbReference>
<comment type="cofactor">
    <cofactor evidence="1">
        <name>[2Fe-2S] cluster</name>
        <dbReference type="ChEBI" id="CHEBI:190135"/>
    </cofactor>
</comment>
<evidence type="ECO:0000313" key="4">
    <source>
        <dbReference type="Proteomes" id="UP001237780"/>
    </source>
</evidence>
<keyword evidence="4" id="KW-1185">Reference proteome</keyword>
<dbReference type="PROSITE" id="PS51384">
    <property type="entry name" value="FAD_FR"/>
    <property type="match status" value="1"/>
</dbReference>
<reference evidence="3 4" key="1">
    <citation type="submission" date="2023-07" db="EMBL/GenBank/DDBJ databases">
        <title>Comparative genomics of wheat-associated soil bacteria to identify genetic determinants of phenazine resistance.</title>
        <authorList>
            <person name="Mouncey N."/>
        </authorList>
    </citation>
    <scope>NUCLEOTIDE SEQUENCE [LARGE SCALE GENOMIC DNA]</scope>
    <source>
        <strain evidence="3 4">W4I11</strain>
    </source>
</reference>